<evidence type="ECO:0000256" key="3">
    <source>
        <dbReference type="ARBA" id="ARBA00022692"/>
    </source>
</evidence>
<feature type="transmembrane region" description="Helical" evidence="6">
    <location>
        <begin position="274"/>
        <end position="291"/>
    </location>
</feature>
<evidence type="ECO:0000256" key="1">
    <source>
        <dbReference type="ARBA" id="ARBA00004141"/>
    </source>
</evidence>
<evidence type="ECO:0000256" key="5">
    <source>
        <dbReference type="ARBA" id="ARBA00023136"/>
    </source>
</evidence>
<dbReference type="GO" id="GO:0005737">
    <property type="term" value="C:cytoplasm"/>
    <property type="evidence" value="ECO:0007669"/>
    <property type="project" value="TreeGrafter"/>
</dbReference>
<evidence type="ECO:0000313" key="8">
    <source>
        <dbReference type="EMBL" id="VEU35359.1"/>
    </source>
</evidence>
<feature type="transmembrane region" description="Helical" evidence="6">
    <location>
        <begin position="337"/>
        <end position="355"/>
    </location>
</feature>
<dbReference type="Proteomes" id="UP000291116">
    <property type="component" value="Unassembled WGS sequence"/>
</dbReference>
<organism evidence="8 9">
    <name type="scientific">Pseudo-nitzschia multistriata</name>
    <dbReference type="NCBI Taxonomy" id="183589"/>
    <lineage>
        <taxon>Eukaryota</taxon>
        <taxon>Sar</taxon>
        <taxon>Stramenopiles</taxon>
        <taxon>Ochrophyta</taxon>
        <taxon>Bacillariophyta</taxon>
        <taxon>Bacillariophyceae</taxon>
        <taxon>Bacillariophycidae</taxon>
        <taxon>Bacillariales</taxon>
        <taxon>Bacillariaceae</taxon>
        <taxon>Pseudo-nitzschia</taxon>
    </lineage>
</organism>
<keyword evidence="9" id="KW-1185">Reference proteome</keyword>
<evidence type="ECO:0000256" key="4">
    <source>
        <dbReference type="ARBA" id="ARBA00022989"/>
    </source>
</evidence>
<keyword evidence="5 6" id="KW-0472">Membrane</keyword>
<dbReference type="OrthoDB" id="196537at2759"/>
<dbReference type="PANTHER" id="PTHR11266:SF80">
    <property type="entry name" value="PEROXISOMAL MEMBRANE PROTEIN 2"/>
    <property type="match status" value="1"/>
</dbReference>
<accession>A0A448Z075</accession>
<proteinExistence type="inferred from homology"/>
<feature type="chain" id="PRO_5019232449" evidence="7">
    <location>
        <begin position="27"/>
        <end position="364"/>
    </location>
</feature>
<keyword evidence="4 6" id="KW-1133">Transmembrane helix</keyword>
<keyword evidence="7" id="KW-0732">Signal</keyword>
<dbReference type="InterPro" id="IPR007248">
    <property type="entry name" value="Mpv17_PMP22"/>
</dbReference>
<feature type="signal peptide" evidence="7">
    <location>
        <begin position="1"/>
        <end position="26"/>
    </location>
</feature>
<evidence type="ECO:0000256" key="6">
    <source>
        <dbReference type="SAM" id="Phobius"/>
    </source>
</evidence>
<evidence type="ECO:0000256" key="7">
    <source>
        <dbReference type="SAM" id="SignalP"/>
    </source>
</evidence>
<comment type="similarity">
    <text evidence="2">Belongs to the peroxisomal membrane protein PXMP2/4 family.</text>
</comment>
<reference evidence="8 9" key="1">
    <citation type="submission" date="2019-01" db="EMBL/GenBank/DDBJ databases">
        <authorList>
            <person name="Ferrante I. M."/>
        </authorList>
    </citation>
    <scope>NUCLEOTIDE SEQUENCE [LARGE SCALE GENOMIC DNA]</scope>
    <source>
        <strain evidence="8 9">B856</strain>
    </source>
</reference>
<comment type="subcellular location">
    <subcellularLocation>
        <location evidence="1">Membrane</location>
        <topology evidence="1">Multi-pass membrane protein</topology>
    </subcellularLocation>
</comment>
<dbReference type="GO" id="GO:0016020">
    <property type="term" value="C:membrane"/>
    <property type="evidence" value="ECO:0007669"/>
    <property type="project" value="UniProtKB-SubCell"/>
</dbReference>
<evidence type="ECO:0000256" key="2">
    <source>
        <dbReference type="ARBA" id="ARBA00006824"/>
    </source>
</evidence>
<gene>
    <name evidence="8" type="ORF">PSNMU_V1.4_AUG-EV-PASAV3_0020920</name>
</gene>
<dbReference type="PANTHER" id="PTHR11266">
    <property type="entry name" value="PEROXISOMAL MEMBRANE PROTEIN 2, PXMP2 MPV17"/>
    <property type="match status" value="1"/>
</dbReference>
<dbReference type="Pfam" id="PF04117">
    <property type="entry name" value="Mpv17_PMP22"/>
    <property type="match status" value="1"/>
</dbReference>
<protein>
    <submittedName>
        <fullName evidence="8">Uncharacterized protein</fullName>
    </submittedName>
</protein>
<sequence>MPTRIRFRNVLVGIIVILGLPSGPEAFNTISSHVVLSRIRVTPATTTTSKTKGKISHAKIITAAFADKNNNWEMNRRSDDYNVIEKIALRPTRLSLLAITFLLAFRKFLTVSGFHARLGQSLVTLKKVWTPGIAVTLFRLVKQYSSSLSARYMDLLACSPLWTKTVTTSVLAVAGDSIAQYIETHKFSPSVVEGDEGFGKTKDVAVSAFSVGSPFSWLKDYDRRRGISILGENMLISGPLLHFSYNFMEQLIPTNGGGKSAFLAALSHSLIDNFILDTIFLAIMFVTTGIAEGYVQEIIPQFKKDFFPTLRTGWIAGICLLPVQFLIFRFLPLSLRVLGVNIIDMFWGAYVSYMVHRRRQKPQQ</sequence>
<feature type="transmembrane region" description="Helical" evidence="6">
    <location>
        <begin position="312"/>
        <end position="331"/>
    </location>
</feature>
<evidence type="ECO:0000313" key="9">
    <source>
        <dbReference type="Proteomes" id="UP000291116"/>
    </source>
</evidence>
<keyword evidence="3 6" id="KW-0812">Transmembrane</keyword>
<dbReference type="AlphaFoldDB" id="A0A448Z075"/>
<name>A0A448Z075_9STRA</name>
<dbReference type="EMBL" id="CAACVS010000057">
    <property type="protein sequence ID" value="VEU35359.1"/>
    <property type="molecule type" value="Genomic_DNA"/>
</dbReference>